<dbReference type="EMBL" id="JACVVK020000090">
    <property type="protein sequence ID" value="KAK7493708.1"/>
    <property type="molecule type" value="Genomic_DNA"/>
</dbReference>
<sequence length="60" mass="6672">RTSACPAARAPWGNIGQYHPAAGPIMTQKSDRREINCRQSLMREQSSRRVLMHCSCPVCG</sequence>
<evidence type="ECO:0000313" key="2">
    <source>
        <dbReference type="Proteomes" id="UP001519460"/>
    </source>
</evidence>
<dbReference type="Proteomes" id="UP001519460">
    <property type="component" value="Unassembled WGS sequence"/>
</dbReference>
<comment type="caution">
    <text evidence="1">The sequence shown here is derived from an EMBL/GenBank/DDBJ whole genome shotgun (WGS) entry which is preliminary data.</text>
</comment>
<gene>
    <name evidence="1" type="ORF">BaRGS_00015037</name>
</gene>
<organism evidence="1 2">
    <name type="scientific">Batillaria attramentaria</name>
    <dbReference type="NCBI Taxonomy" id="370345"/>
    <lineage>
        <taxon>Eukaryota</taxon>
        <taxon>Metazoa</taxon>
        <taxon>Spiralia</taxon>
        <taxon>Lophotrochozoa</taxon>
        <taxon>Mollusca</taxon>
        <taxon>Gastropoda</taxon>
        <taxon>Caenogastropoda</taxon>
        <taxon>Sorbeoconcha</taxon>
        <taxon>Cerithioidea</taxon>
        <taxon>Batillariidae</taxon>
        <taxon>Batillaria</taxon>
    </lineage>
</organism>
<keyword evidence="2" id="KW-1185">Reference proteome</keyword>
<reference evidence="1 2" key="1">
    <citation type="journal article" date="2023" name="Sci. Data">
        <title>Genome assembly of the Korean intertidal mud-creeper Batillaria attramentaria.</title>
        <authorList>
            <person name="Patra A.K."/>
            <person name="Ho P.T."/>
            <person name="Jun S."/>
            <person name="Lee S.J."/>
            <person name="Kim Y."/>
            <person name="Won Y.J."/>
        </authorList>
    </citation>
    <scope>NUCLEOTIDE SEQUENCE [LARGE SCALE GENOMIC DNA]</scope>
    <source>
        <strain evidence="1">Wonlab-2016</strain>
    </source>
</reference>
<dbReference type="AlphaFoldDB" id="A0ABD0L315"/>
<name>A0ABD0L315_9CAEN</name>
<evidence type="ECO:0000313" key="1">
    <source>
        <dbReference type="EMBL" id="KAK7493708.1"/>
    </source>
</evidence>
<proteinExistence type="predicted"/>
<feature type="non-terminal residue" evidence="1">
    <location>
        <position position="1"/>
    </location>
</feature>
<protein>
    <submittedName>
        <fullName evidence="1">Uncharacterized protein</fullName>
    </submittedName>
</protein>
<accession>A0ABD0L315</accession>